<dbReference type="GO" id="GO:0050830">
    <property type="term" value="P:defense response to Gram-positive bacterium"/>
    <property type="evidence" value="ECO:0007669"/>
    <property type="project" value="TreeGrafter"/>
</dbReference>
<dbReference type="AlphaFoldDB" id="A0A670KCL6"/>
<feature type="domain" description="Ribonuclease A-domain" evidence="2">
    <location>
        <begin position="10"/>
        <end position="125"/>
    </location>
</feature>
<dbReference type="GO" id="GO:0004540">
    <property type="term" value="F:RNA nuclease activity"/>
    <property type="evidence" value="ECO:0007669"/>
    <property type="project" value="TreeGrafter"/>
</dbReference>
<evidence type="ECO:0000313" key="3">
    <source>
        <dbReference type="Ensembl" id="ENSPMRP00000034110.1"/>
    </source>
</evidence>
<evidence type="ECO:0000256" key="1">
    <source>
        <dbReference type="ARBA" id="ARBA00005600"/>
    </source>
</evidence>
<protein>
    <recommendedName>
        <fullName evidence="2">Ribonuclease A-domain domain-containing protein</fullName>
    </recommendedName>
</protein>
<sequence>MATTLFPWSQATSYPDFLKRHLDNPKSDLQNDSTYCNLMMQRRHLNCQRGNTFIHASEHQLTSICNSRGKNLDGNQTSKTLFPITICTRGKGLRRVFCRYKGKSKIKRIRVTCEKGLPVHYISHA</sequence>
<dbReference type="Pfam" id="PF00074">
    <property type="entry name" value="RnaseA"/>
    <property type="match status" value="1"/>
</dbReference>
<dbReference type="InterPro" id="IPR036816">
    <property type="entry name" value="RNaseA-like_dom_sf"/>
</dbReference>
<dbReference type="GeneTree" id="ENSGT00940000157645"/>
<keyword evidence="4" id="KW-1185">Reference proteome</keyword>
<comment type="similarity">
    <text evidence="1">Belongs to the pancreatic ribonuclease family.</text>
</comment>
<name>A0A670KCL6_PODMU</name>
<dbReference type="Ensembl" id="ENSPMRT00000036155.1">
    <property type="protein sequence ID" value="ENSPMRP00000034089.1"/>
    <property type="gene ID" value="ENSPMRG00000022110.1"/>
</dbReference>
<dbReference type="Ensembl" id="ENSPMRT00000036177.1">
    <property type="protein sequence ID" value="ENSPMRP00000034110.1"/>
    <property type="gene ID" value="ENSPMRG00000022124.1"/>
</dbReference>
<dbReference type="SMART" id="SM00092">
    <property type="entry name" value="RNAse_Pc"/>
    <property type="match status" value="1"/>
</dbReference>
<dbReference type="Gene3D" id="3.10.130.10">
    <property type="entry name" value="Ribonuclease A-like domain"/>
    <property type="match status" value="1"/>
</dbReference>
<evidence type="ECO:0000259" key="2">
    <source>
        <dbReference type="SMART" id="SM00092"/>
    </source>
</evidence>
<dbReference type="InterPro" id="IPR023412">
    <property type="entry name" value="RNaseA_domain"/>
</dbReference>
<dbReference type="Proteomes" id="UP000472272">
    <property type="component" value="Unplaced"/>
</dbReference>
<organism evidence="3 4">
    <name type="scientific">Podarcis muralis</name>
    <name type="common">Wall lizard</name>
    <name type="synonym">Lacerta muralis</name>
    <dbReference type="NCBI Taxonomy" id="64176"/>
    <lineage>
        <taxon>Eukaryota</taxon>
        <taxon>Metazoa</taxon>
        <taxon>Chordata</taxon>
        <taxon>Craniata</taxon>
        <taxon>Vertebrata</taxon>
        <taxon>Euteleostomi</taxon>
        <taxon>Lepidosauria</taxon>
        <taxon>Squamata</taxon>
        <taxon>Bifurcata</taxon>
        <taxon>Unidentata</taxon>
        <taxon>Episquamata</taxon>
        <taxon>Laterata</taxon>
        <taxon>Lacertibaenia</taxon>
        <taxon>Lacertidae</taxon>
        <taxon>Podarcis</taxon>
    </lineage>
</organism>
<dbReference type="PANTHER" id="PTHR11437">
    <property type="entry name" value="RIBONUCLEASE"/>
    <property type="match status" value="1"/>
</dbReference>
<dbReference type="PANTHER" id="PTHR11437:SF65">
    <property type="entry name" value="ANGIOGENIN-2"/>
    <property type="match status" value="1"/>
</dbReference>
<proteinExistence type="inferred from homology"/>
<reference evidence="3" key="1">
    <citation type="submission" date="2025-05" db="UniProtKB">
        <authorList>
            <consortium name="Ensembl"/>
        </authorList>
    </citation>
    <scope>IDENTIFICATION</scope>
</reference>
<dbReference type="InterPro" id="IPR001427">
    <property type="entry name" value="RNaseA"/>
</dbReference>
<accession>A0A670KCL6</accession>
<dbReference type="CDD" id="cd06265">
    <property type="entry name" value="RNase_A_canonical"/>
    <property type="match status" value="1"/>
</dbReference>
<dbReference type="OMA" id="HNYCNRM"/>
<evidence type="ECO:0000313" key="4">
    <source>
        <dbReference type="Proteomes" id="UP000472272"/>
    </source>
</evidence>
<dbReference type="GO" id="GO:0003676">
    <property type="term" value="F:nucleic acid binding"/>
    <property type="evidence" value="ECO:0007669"/>
    <property type="project" value="InterPro"/>
</dbReference>
<dbReference type="SUPFAM" id="SSF54076">
    <property type="entry name" value="RNase A-like"/>
    <property type="match status" value="1"/>
</dbReference>